<dbReference type="PANTHER" id="PTHR10322">
    <property type="entry name" value="DNA POLYMERASE CATALYTIC SUBUNIT"/>
    <property type="match status" value="1"/>
</dbReference>
<organism evidence="1">
    <name type="scientific">viral metagenome</name>
    <dbReference type="NCBI Taxonomy" id="1070528"/>
    <lineage>
        <taxon>unclassified sequences</taxon>
        <taxon>metagenomes</taxon>
        <taxon>organismal metagenomes</taxon>
    </lineage>
</organism>
<dbReference type="InterPro" id="IPR050240">
    <property type="entry name" value="DNA_pol_type-B"/>
</dbReference>
<sequence length="181" mass="21450">MKFVVLDADYTFDKKNTPVVRLFGKNVVNEKDICLHVYGFEPYIYIGCPDELEFDEFKKVIENRLHGYYKRIEIVKRYMPIGYQVEKCDVLKFVAYNPRVIIDVRKMLVEFIEEISDDNVYEADILFRDRFMIDMGIDGMSTIDFNHVGKELENYGVNSSEMYIIGLNDFKIINEKVNIEY</sequence>
<evidence type="ECO:0000313" key="1">
    <source>
        <dbReference type="EMBL" id="QJH92610.1"/>
    </source>
</evidence>
<reference evidence="1" key="1">
    <citation type="submission" date="2020-03" db="EMBL/GenBank/DDBJ databases">
        <title>The deep terrestrial virosphere.</title>
        <authorList>
            <person name="Holmfeldt K."/>
            <person name="Nilsson E."/>
            <person name="Simone D."/>
            <person name="Lopez-Fernandez M."/>
            <person name="Wu X."/>
            <person name="de Brujin I."/>
            <person name="Lundin D."/>
            <person name="Andersson A."/>
            <person name="Bertilsson S."/>
            <person name="Dopson M."/>
        </authorList>
    </citation>
    <scope>NUCLEOTIDE SEQUENCE</scope>
    <source>
        <strain evidence="1">MM171A03038</strain>
    </source>
</reference>
<protein>
    <submittedName>
        <fullName evidence="1">Putative DNA polymerase</fullName>
    </submittedName>
</protein>
<dbReference type="SUPFAM" id="SSF53098">
    <property type="entry name" value="Ribonuclease H-like"/>
    <property type="match status" value="1"/>
</dbReference>
<dbReference type="Gene3D" id="3.30.342.10">
    <property type="entry name" value="DNA Polymerase, chain B, domain 1"/>
    <property type="match status" value="1"/>
</dbReference>
<dbReference type="EMBL" id="MT143905">
    <property type="protein sequence ID" value="QJH92610.1"/>
    <property type="molecule type" value="Genomic_DNA"/>
</dbReference>
<proteinExistence type="predicted"/>
<dbReference type="PANTHER" id="PTHR10322:SF23">
    <property type="entry name" value="DNA POLYMERASE DELTA CATALYTIC SUBUNIT"/>
    <property type="match status" value="1"/>
</dbReference>
<name>A0A6M3X4A9_9ZZZZ</name>
<accession>A0A6M3X4A9</accession>
<gene>
    <name evidence="1" type="ORF">MM171A03038_0004</name>
</gene>
<dbReference type="AlphaFoldDB" id="A0A6M3X4A9"/>
<dbReference type="InterPro" id="IPR012337">
    <property type="entry name" value="RNaseH-like_sf"/>
</dbReference>